<evidence type="ECO:0000256" key="5">
    <source>
        <dbReference type="ARBA" id="ARBA00022741"/>
    </source>
</evidence>
<evidence type="ECO:0000313" key="15">
    <source>
        <dbReference type="Proteomes" id="UP000321570"/>
    </source>
</evidence>
<keyword evidence="11" id="KW-0206">Cytoskeleton</keyword>
<dbReference type="Pfam" id="PF12780">
    <property type="entry name" value="AAA_8"/>
    <property type="match status" value="1"/>
</dbReference>
<dbReference type="GO" id="GO:0007018">
    <property type="term" value="P:microtubule-based movement"/>
    <property type="evidence" value="ECO:0007669"/>
    <property type="project" value="InterPro"/>
</dbReference>
<dbReference type="GO" id="GO:0005524">
    <property type="term" value="F:ATP binding"/>
    <property type="evidence" value="ECO:0007669"/>
    <property type="project" value="UniProtKB-KW"/>
</dbReference>
<keyword evidence="15" id="KW-1185">Reference proteome</keyword>
<dbReference type="PANTHER" id="PTHR22878:SF66">
    <property type="entry name" value="DYNEIN AXONEMAL HEAVY CHAIN 7"/>
    <property type="match status" value="1"/>
</dbReference>
<evidence type="ECO:0000256" key="4">
    <source>
        <dbReference type="ARBA" id="ARBA00022701"/>
    </source>
</evidence>
<gene>
    <name evidence="14" type="ORF">WMSIL1_LOCUS11766</name>
</gene>
<protein>
    <recommendedName>
        <fullName evidence="13">Dynein heavy chain AAA module D4 domain-containing protein</fullName>
    </recommendedName>
</protein>
<accession>A0A564Z3A3</accession>
<dbReference type="Gene3D" id="3.40.50.300">
    <property type="entry name" value="P-loop containing nucleotide triphosphate hydrolases"/>
    <property type="match status" value="1"/>
</dbReference>
<dbReference type="InterPro" id="IPR026983">
    <property type="entry name" value="DHC"/>
</dbReference>
<reference evidence="14 15" key="1">
    <citation type="submission" date="2019-07" db="EMBL/GenBank/DDBJ databases">
        <authorList>
            <person name="Jastrzebski P J."/>
            <person name="Paukszto L."/>
            <person name="Jastrzebski P J."/>
        </authorList>
    </citation>
    <scope>NUCLEOTIDE SEQUENCE [LARGE SCALE GENOMIC DNA]</scope>
    <source>
        <strain evidence="14 15">WMS-il1</strain>
    </source>
</reference>
<proteinExistence type="inferred from homology"/>
<evidence type="ECO:0000256" key="6">
    <source>
        <dbReference type="ARBA" id="ARBA00022840"/>
    </source>
</evidence>
<dbReference type="GO" id="GO:0030286">
    <property type="term" value="C:dynein complex"/>
    <property type="evidence" value="ECO:0007669"/>
    <property type="project" value="UniProtKB-KW"/>
</dbReference>
<comment type="similarity">
    <text evidence="2">Belongs to the dynein heavy chain family.</text>
</comment>
<evidence type="ECO:0000256" key="7">
    <source>
        <dbReference type="ARBA" id="ARBA00023017"/>
    </source>
</evidence>
<keyword evidence="8" id="KW-0175">Coiled coil</keyword>
<sequence>RLAAHISDYDLFQVELAKTYGVNEWNDDLKRILRRITETDNHAVFLFNDTQVKQESFVEDLNNLLNAGEVPNLFPPDEKQEVCEKMRTLDRQRDHSKQTDGSPVALFNYFIQKTREQLHVVLAFSPIGSAFRQRLRMFPSLVNCCTIDWFHSWPEDALTAVATRQLKTVEMANDVRQGCIDLCKYFHTSTQE</sequence>
<dbReference type="GO" id="GO:0045505">
    <property type="term" value="F:dynein intermediate chain binding"/>
    <property type="evidence" value="ECO:0007669"/>
    <property type="project" value="InterPro"/>
</dbReference>
<dbReference type="GO" id="GO:0005930">
    <property type="term" value="C:axoneme"/>
    <property type="evidence" value="ECO:0007669"/>
    <property type="project" value="UniProtKB-SubCell"/>
</dbReference>
<keyword evidence="4" id="KW-0493">Microtubule</keyword>
<keyword evidence="12" id="KW-0966">Cell projection</keyword>
<evidence type="ECO:0000313" key="14">
    <source>
        <dbReference type="EMBL" id="VUZ53453.1"/>
    </source>
</evidence>
<evidence type="ECO:0000259" key="13">
    <source>
        <dbReference type="Pfam" id="PF12780"/>
    </source>
</evidence>
<keyword evidence="9" id="KW-0969">Cilium</keyword>
<dbReference type="GO" id="GO:0005874">
    <property type="term" value="C:microtubule"/>
    <property type="evidence" value="ECO:0007669"/>
    <property type="project" value="UniProtKB-KW"/>
</dbReference>
<dbReference type="SUPFAM" id="SSF52540">
    <property type="entry name" value="P-loop containing nucleoside triphosphate hydrolases"/>
    <property type="match status" value="1"/>
</dbReference>
<dbReference type="Proteomes" id="UP000321570">
    <property type="component" value="Unassembled WGS sequence"/>
</dbReference>
<keyword evidence="6" id="KW-0067">ATP-binding</keyword>
<dbReference type="PANTHER" id="PTHR22878">
    <property type="entry name" value="DYNEIN HEAVY CHAIN 6, AXONEMAL-LIKE-RELATED"/>
    <property type="match status" value="1"/>
</dbReference>
<keyword evidence="10" id="KW-0505">Motor protein</keyword>
<feature type="domain" description="Dynein heavy chain AAA module D4" evidence="13">
    <location>
        <begin position="1"/>
        <end position="191"/>
    </location>
</feature>
<evidence type="ECO:0000256" key="12">
    <source>
        <dbReference type="ARBA" id="ARBA00023273"/>
    </source>
</evidence>
<feature type="non-terminal residue" evidence="14">
    <location>
        <position position="192"/>
    </location>
</feature>
<evidence type="ECO:0000256" key="8">
    <source>
        <dbReference type="ARBA" id="ARBA00023054"/>
    </source>
</evidence>
<evidence type="ECO:0000256" key="11">
    <source>
        <dbReference type="ARBA" id="ARBA00023212"/>
    </source>
</evidence>
<dbReference type="AlphaFoldDB" id="A0A564Z3A3"/>
<keyword evidence="3" id="KW-0963">Cytoplasm</keyword>
<feature type="non-terminal residue" evidence="14">
    <location>
        <position position="1"/>
    </location>
</feature>
<organism evidence="14 15">
    <name type="scientific">Hymenolepis diminuta</name>
    <name type="common">Rat tapeworm</name>
    <dbReference type="NCBI Taxonomy" id="6216"/>
    <lineage>
        <taxon>Eukaryota</taxon>
        <taxon>Metazoa</taxon>
        <taxon>Spiralia</taxon>
        <taxon>Lophotrochozoa</taxon>
        <taxon>Platyhelminthes</taxon>
        <taxon>Cestoda</taxon>
        <taxon>Eucestoda</taxon>
        <taxon>Cyclophyllidea</taxon>
        <taxon>Hymenolepididae</taxon>
        <taxon>Hymenolepis</taxon>
    </lineage>
</organism>
<dbReference type="InterPro" id="IPR024317">
    <property type="entry name" value="Dynein_heavy_chain_D4_dom"/>
</dbReference>
<evidence type="ECO:0000256" key="9">
    <source>
        <dbReference type="ARBA" id="ARBA00023069"/>
    </source>
</evidence>
<dbReference type="InterPro" id="IPR027417">
    <property type="entry name" value="P-loop_NTPase"/>
</dbReference>
<dbReference type="EMBL" id="CABIJS010000555">
    <property type="protein sequence ID" value="VUZ53453.1"/>
    <property type="molecule type" value="Genomic_DNA"/>
</dbReference>
<dbReference type="GO" id="GO:0051959">
    <property type="term" value="F:dynein light intermediate chain binding"/>
    <property type="evidence" value="ECO:0007669"/>
    <property type="project" value="InterPro"/>
</dbReference>
<comment type="subcellular location">
    <subcellularLocation>
        <location evidence="1">Cytoplasm</location>
        <location evidence="1">Cytoskeleton</location>
        <location evidence="1">Cilium axoneme</location>
    </subcellularLocation>
</comment>
<evidence type="ECO:0000256" key="2">
    <source>
        <dbReference type="ARBA" id="ARBA00008887"/>
    </source>
</evidence>
<dbReference type="FunFam" id="3.40.50.300:FF:002141">
    <property type="entry name" value="Dynein heavy chain"/>
    <property type="match status" value="1"/>
</dbReference>
<evidence type="ECO:0000256" key="1">
    <source>
        <dbReference type="ARBA" id="ARBA00004430"/>
    </source>
</evidence>
<evidence type="ECO:0000256" key="3">
    <source>
        <dbReference type="ARBA" id="ARBA00022490"/>
    </source>
</evidence>
<evidence type="ECO:0000256" key="10">
    <source>
        <dbReference type="ARBA" id="ARBA00023175"/>
    </source>
</evidence>
<keyword evidence="7" id="KW-0243">Dynein</keyword>
<keyword evidence="5" id="KW-0547">Nucleotide-binding</keyword>
<name>A0A564Z3A3_HYMDI</name>